<dbReference type="AlphaFoldDB" id="A0AA86RMS6"/>
<protein>
    <submittedName>
        <fullName evidence="3">Hypothetical_protein</fullName>
    </submittedName>
</protein>
<gene>
    <name evidence="3" type="ORF">HINF_LOCUS56779</name>
    <name evidence="2" type="ORF">HINF_LOCUS65096</name>
</gene>
<evidence type="ECO:0000313" key="2">
    <source>
        <dbReference type="EMBL" id="CAI9977451.1"/>
    </source>
</evidence>
<dbReference type="EMBL" id="CATOUU010001178">
    <property type="protein sequence ID" value="CAI9977451.1"/>
    <property type="molecule type" value="Genomic_DNA"/>
</dbReference>
<comment type="caution">
    <text evidence="2">The sequence shown here is derived from an EMBL/GenBank/DDBJ whole genome shotgun (WGS) entry which is preliminary data.</text>
</comment>
<reference evidence="2" key="1">
    <citation type="submission" date="2023-06" db="EMBL/GenBank/DDBJ databases">
        <authorList>
            <person name="Kurt Z."/>
        </authorList>
    </citation>
    <scope>NUCLEOTIDE SEQUENCE</scope>
</reference>
<proteinExistence type="predicted"/>
<name>A0AA86RMS6_9EUKA</name>
<keyword evidence="4" id="KW-1185">Reference proteome</keyword>
<evidence type="ECO:0000256" key="1">
    <source>
        <dbReference type="SAM" id="MobiDB-lite"/>
    </source>
</evidence>
<reference evidence="3 4" key="2">
    <citation type="submission" date="2024-07" db="EMBL/GenBank/DDBJ databases">
        <authorList>
            <person name="Akdeniz Z."/>
        </authorList>
    </citation>
    <scope>NUCLEOTIDE SEQUENCE [LARGE SCALE GENOMIC DNA]</scope>
</reference>
<feature type="region of interest" description="Disordered" evidence="1">
    <location>
        <begin position="1"/>
        <end position="35"/>
    </location>
</feature>
<dbReference type="Proteomes" id="UP001642409">
    <property type="component" value="Unassembled WGS sequence"/>
</dbReference>
<organism evidence="2">
    <name type="scientific">Hexamita inflata</name>
    <dbReference type="NCBI Taxonomy" id="28002"/>
    <lineage>
        <taxon>Eukaryota</taxon>
        <taxon>Metamonada</taxon>
        <taxon>Diplomonadida</taxon>
        <taxon>Hexamitidae</taxon>
        <taxon>Hexamitinae</taxon>
        <taxon>Hexamita</taxon>
    </lineage>
</organism>
<evidence type="ECO:0000313" key="3">
    <source>
        <dbReference type="EMBL" id="CAL6074560.1"/>
    </source>
</evidence>
<sequence>MGHKGGHHHSSGGHHHSSAAHHHSSAVHHTAAHHHTATTHHFGIGHSHIGQPFGHTTHSTVHHFHHTSHHAHHGTSYGTGVGVVSFGLCCAKAAQQPVQVVNTVQPQQKIDVGPQVFVQSQMPVMGQTQMQIQAVM</sequence>
<accession>A0AA86RMS6</accession>
<dbReference type="EMBL" id="CAXDID020000309">
    <property type="protein sequence ID" value="CAL6074560.1"/>
    <property type="molecule type" value="Genomic_DNA"/>
</dbReference>
<evidence type="ECO:0000313" key="4">
    <source>
        <dbReference type="Proteomes" id="UP001642409"/>
    </source>
</evidence>